<feature type="non-terminal residue" evidence="2">
    <location>
        <position position="382"/>
    </location>
</feature>
<dbReference type="EMBL" id="LAZR01058050">
    <property type="protein sequence ID" value="KKK70730.1"/>
    <property type="molecule type" value="Genomic_DNA"/>
</dbReference>
<feature type="non-terminal residue" evidence="2">
    <location>
        <position position="1"/>
    </location>
</feature>
<dbReference type="SUPFAM" id="SSF51905">
    <property type="entry name" value="FAD/NAD(P)-binding domain"/>
    <property type="match status" value="1"/>
</dbReference>
<dbReference type="Gene3D" id="3.50.50.60">
    <property type="entry name" value="FAD/NAD(P)-binding domain"/>
    <property type="match status" value="1"/>
</dbReference>
<dbReference type="GO" id="GO:0016491">
    <property type="term" value="F:oxidoreductase activity"/>
    <property type="evidence" value="ECO:0007669"/>
    <property type="project" value="InterPro"/>
</dbReference>
<feature type="domain" description="FAD/NAD(P)-binding" evidence="1">
    <location>
        <begin position="23"/>
        <end position="185"/>
    </location>
</feature>
<dbReference type="Pfam" id="PF07992">
    <property type="entry name" value="Pyr_redox_2"/>
    <property type="match status" value="1"/>
</dbReference>
<sequence length="382" mass="42559">LEGFYGIEFLDGLSWGIEIALSGKVIVIGGGNVAMDTARTALRVGAQEVQLYCLESREEMPAFKYEIEQAEKEGVVVHPSWGPKQILSHDGRVTGVEFRNCISVFDPRGRFNPVYGQKTMRVDGEVVLSSIGLDADNAELESLGMLDRGRVKTDFETMCTSDPKVFAAGDCAFGSSAVVYAMNHGRRAAYYIQAFLENRKNPLPYRVPYRTRRVPVAQDPLWEKLPREEQPFHGIGKDCPAPRLSECESTMDAEGVKRQAARCLRCDAETGSSDYSRRTREHIHTMARTEPDDIERHRHILLQRLKPRNNPFPPERPAHIDDLVFLSAALTRLVIDPYREACSTITVIGESFALKQPFLCVGFDEAPEEVQQALALGLAGSG</sequence>
<dbReference type="PANTHER" id="PTHR42783:SF3">
    <property type="entry name" value="GLUTAMATE SYNTHASE [NADPH] SMALL CHAIN-RELATED"/>
    <property type="match status" value="1"/>
</dbReference>
<dbReference type="InterPro" id="IPR023753">
    <property type="entry name" value="FAD/NAD-binding_dom"/>
</dbReference>
<proteinExistence type="predicted"/>
<accession>A0A0F8YAK8</accession>
<dbReference type="PANTHER" id="PTHR42783">
    <property type="entry name" value="GLUTAMATE SYNTHASE [NADPH] SMALL CHAIN"/>
    <property type="match status" value="1"/>
</dbReference>
<reference evidence="2" key="1">
    <citation type="journal article" date="2015" name="Nature">
        <title>Complex archaea that bridge the gap between prokaryotes and eukaryotes.</title>
        <authorList>
            <person name="Spang A."/>
            <person name="Saw J.H."/>
            <person name="Jorgensen S.L."/>
            <person name="Zaremba-Niedzwiedzka K."/>
            <person name="Martijn J."/>
            <person name="Lind A.E."/>
            <person name="van Eijk R."/>
            <person name="Schleper C."/>
            <person name="Guy L."/>
            <person name="Ettema T.J."/>
        </authorList>
    </citation>
    <scope>NUCLEOTIDE SEQUENCE</scope>
</reference>
<evidence type="ECO:0000313" key="2">
    <source>
        <dbReference type="EMBL" id="KKK70730.1"/>
    </source>
</evidence>
<organism evidence="2">
    <name type="scientific">marine sediment metagenome</name>
    <dbReference type="NCBI Taxonomy" id="412755"/>
    <lineage>
        <taxon>unclassified sequences</taxon>
        <taxon>metagenomes</taxon>
        <taxon>ecological metagenomes</taxon>
    </lineage>
</organism>
<comment type="caution">
    <text evidence="2">The sequence shown here is derived from an EMBL/GenBank/DDBJ whole genome shotgun (WGS) entry which is preliminary data.</text>
</comment>
<gene>
    <name evidence="2" type="ORF">LCGC14_2921040</name>
</gene>
<protein>
    <recommendedName>
        <fullName evidence="1">FAD/NAD(P)-binding domain-containing protein</fullName>
    </recommendedName>
</protein>
<name>A0A0F8YAK8_9ZZZZ</name>
<evidence type="ECO:0000259" key="1">
    <source>
        <dbReference type="Pfam" id="PF07992"/>
    </source>
</evidence>
<dbReference type="InterPro" id="IPR036188">
    <property type="entry name" value="FAD/NAD-bd_sf"/>
</dbReference>
<dbReference type="AlphaFoldDB" id="A0A0F8YAK8"/>